<accession>A0ABV1E340</accession>
<name>A0ABV1E340_9FIRM</name>
<dbReference type="InterPro" id="IPR046655">
    <property type="entry name" value="DUF6673"/>
</dbReference>
<keyword evidence="4" id="KW-1185">Reference proteome</keyword>
<evidence type="ECO:0000256" key="1">
    <source>
        <dbReference type="SAM" id="Coils"/>
    </source>
</evidence>
<comment type="caution">
    <text evidence="3">The sequence shown here is derived from an EMBL/GenBank/DDBJ whole genome shotgun (WGS) entry which is preliminary data.</text>
</comment>
<gene>
    <name evidence="3" type="ORF">WMO26_12800</name>
</gene>
<proteinExistence type="predicted"/>
<dbReference type="Pfam" id="PF20378">
    <property type="entry name" value="DUF6673"/>
    <property type="match status" value="1"/>
</dbReference>
<sequence>MFTVNGKELDYDIFDVDKADAYERAMNVVVEKMAALEKEKDGMSFAKAIRGQCETVAECFDTLFGEGAAAGIFDGTLNLKLALQSFQELIEGINEKKKEIEQMAKTAKAKYGGNRAARRAKK</sequence>
<feature type="coiled-coil region" evidence="1">
    <location>
        <begin position="83"/>
        <end position="110"/>
    </location>
</feature>
<dbReference type="Proteomes" id="UP001489509">
    <property type="component" value="Unassembled WGS sequence"/>
</dbReference>
<evidence type="ECO:0000313" key="3">
    <source>
        <dbReference type="EMBL" id="MEQ2441709.1"/>
    </source>
</evidence>
<protein>
    <submittedName>
        <fullName evidence="3">DUF6673 family protein</fullName>
    </submittedName>
</protein>
<dbReference type="EMBL" id="JBBMFD010000037">
    <property type="protein sequence ID" value="MEQ2441709.1"/>
    <property type="molecule type" value="Genomic_DNA"/>
</dbReference>
<dbReference type="RefSeq" id="WP_349220969.1">
    <property type="nucleotide sequence ID" value="NZ_JBBMFD010000037.1"/>
</dbReference>
<evidence type="ECO:0000313" key="4">
    <source>
        <dbReference type="Proteomes" id="UP001489509"/>
    </source>
</evidence>
<feature type="domain" description="DUF6673" evidence="2">
    <location>
        <begin position="3"/>
        <end position="122"/>
    </location>
</feature>
<evidence type="ECO:0000259" key="2">
    <source>
        <dbReference type="Pfam" id="PF20378"/>
    </source>
</evidence>
<keyword evidence="1" id="KW-0175">Coiled coil</keyword>
<reference evidence="3 4" key="1">
    <citation type="submission" date="2024-03" db="EMBL/GenBank/DDBJ databases">
        <title>Human intestinal bacterial collection.</title>
        <authorList>
            <person name="Pauvert C."/>
            <person name="Hitch T.C.A."/>
            <person name="Clavel T."/>
        </authorList>
    </citation>
    <scope>NUCLEOTIDE SEQUENCE [LARGE SCALE GENOMIC DNA]</scope>
    <source>
        <strain evidence="3 4">CLA-JM-H44</strain>
    </source>
</reference>
<organism evidence="3 4">
    <name type="scientific">Solibaculum intestinale</name>
    <dbReference type="NCBI Taxonomy" id="3133165"/>
    <lineage>
        <taxon>Bacteria</taxon>
        <taxon>Bacillati</taxon>
        <taxon>Bacillota</taxon>
        <taxon>Clostridia</taxon>
        <taxon>Eubacteriales</taxon>
        <taxon>Oscillospiraceae</taxon>
        <taxon>Solibaculum</taxon>
    </lineage>
</organism>